<proteinExistence type="predicted"/>
<dbReference type="InterPro" id="IPR010982">
    <property type="entry name" value="Lambda_DNA-bd_dom_sf"/>
</dbReference>
<keyword evidence="4" id="KW-1185">Reference proteome</keyword>
<dbReference type="InterPro" id="IPR055235">
    <property type="entry name" value="ASD1_cat"/>
</dbReference>
<dbReference type="Gene3D" id="2.60.120.260">
    <property type="entry name" value="Galactose-binding domain-like"/>
    <property type="match status" value="1"/>
</dbReference>
<dbReference type="GO" id="GO:0000272">
    <property type="term" value="P:polysaccharide catabolic process"/>
    <property type="evidence" value="ECO:0007669"/>
    <property type="project" value="TreeGrafter"/>
</dbReference>
<dbReference type="PANTHER" id="PTHR43576:SF2">
    <property type="entry name" value="INTRACELLULAR EXO-ALPHA-L-ARABINOFURANOSIDASE 2"/>
    <property type="match status" value="1"/>
</dbReference>
<dbReference type="Gene3D" id="1.10.260.40">
    <property type="entry name" value="lambda repressor-like DNA-binding domains"/>
    <property type="match status" value="1"/>
</dbReference>
<evidence type="ECO:0000259" key="2">
    <source>
        <dbReference type="PROSITE" id="PS50943"/>
    </source>
</evidence>
<dbReference type="Pfam" id="PF01381">
    <property type="entry name" value="HTH_3"/>
    <property type="match status" value="1"/>
</dbReference>
<dbReference type="GO" id="GO:0003677">
    <property type="term" value="F:DNA binding"/>
    <property type="evidence" value="ECO:0007669"/>
    <property type="project" value="InterPro"/>
</dbReference>
<reference evidence="3" key="1">
    <citation type="submission" date="2021-10" db="EMBL/GenBank/DDBJ databases">
        <title>Anaerobic single-cell dispensing facilitates the cultivation of human gut bacteria.</title>
        <authorList>
            <person name="Afrizal A."/>
        </authorList>
    </citation>
    <scope>NUCLEOTIDE SEQUENCE</scope>
    <source>
        <strain evidence="3">CLA-AA-H250</strain>
    </source>
</reference>
<comment type="pathway">
    <text evidence="1">Glycan metabolism.</text>
</comment>
<comment type="caution">
    <text evidence="3">The sequence shown here is derived from an EMBL/GenBank/DDBJ whole genome shotgun (WGS) entry which is preliminary data.</text>
</comment>
<evidence type="ECO:0000256" key="1">
    <source>
        <dbReference type="ARBA" id="ARBA00004881"/>
    </source>
</evidence>
<name>A0AAE3DJI7_9FIRM</name>
<dbReference type="AlphaFoldDB" id="A0AAE3DJI7"/>
<evidence type="ECO:0000313" key="3">
    <source>
        <dbReference type="EMBL" id="MCC2137792.1"/>
    </source>
</evidence>
<dbReference type="EMBL" id="JAJEQC010000016">
    <property type="protein sequence ID" value="MCC2137792.1"/>
    <property type="molecule type" value="Genomic_DNA"/>
</dbReference>
<dbReference type="PANTHER" id="PTHR43576">
    <property type="entry name" value="ALPHA-L-ARABINOFURANOSIDASE C-RELATED"/>
    <property type="match status" value="1"/>
</dbReference>
<dbReference type="SMART" id="SM00530">
    <property type="entry name" value="HTH_XRE"/>
    <property type="match status" value="1"/>
</dbReference>
<dbReference type="CDD" id="cd00093">
    <property type="entry name" value="HTH_XRE"/>
    <property type="match status" value="1"/>
</dbReference>
<dbReference type="PROSITE" id="PS50943">
    <property type="entry name" value="HTH_CROC1"/>
    <property type="match status" value="1"/>
</dbReference>
<dbReference type="RefSeq" id="WP_308449938.1">
    <property type="nucleotide sequence ID" value="NZ_JAJEQC010000016.1"/>
</dbReference>
<organism evidence="3 4">
    <name type="scientific">Hominenteromicrobium mulieris</name>
    <dbReference type="NCBI Taxonomy" id="2885357"/>
    <lineage>
        <taxon>Bacteria</taxon>
        <taxon>Bacillati</taxon>
        <taxon>Bacillota</taxon>
        <taxon>Clostridia</taxon>
        <taxon>Eubacteriales</taxon>
        <taxon>Oscillospiraceae</taxon>
        <taxon>Hominenteromicrobium</taxon>
    </lineage>
</organism>
<dbReference type="Pfam" id="PF22848">
    <property type="entry name" value="ASD1_dom"/>
    <property type="match status" value="1"/>
</dbReference>
<gene>
    <name evidence="3" type="ORF">LKD31_12345</name>
</gene>
<accession>A0AAE3DJI7</accession>
<feature type="domain" description="HTH cro/C1-type" evidence="2">
    <location>
        <begin position="10"/>
        <end position="64"/>
    </location>
</feature>
<dbReference type="SUPFAM" id="SSF51445">
    <property type="entry name" value="(Trans)glycosidases"/>
    <property type="match status" value="1"/>
</dbReference>
<dbReference type="SUPFAM" id="SSF47413">
    <property type="entry name" value="lambda repressor-like DNA-binding domains"/>
    <property type="match status" value="1"/>
</dbReference>
<sequence>MNLSKIGQFISRRRMAMGLTQAQLAERLNVTDKAVSKWERGKSLPDVTLFSRVAAELRVSVVELLSGELMNVVRSSNLDEAVDWDGKAAQATPLTLRRDDPADLLVSPYLFGCNLEHTRSCIYTGLSAQMVRNRKFAGKPTACEGCAIEWFPLGERGVFALDEPYTRHGEGYHMKRTLECNSVGIFNPYCGEAVGMGQHGITISQGQPYLFGMVVKTQESVKFTVSLTDRTGKNVYCRATSVGGGDDWTRLEVELTPQAADSDADLRICWENAGYVCVGAVSLLPKDHFHGMRRDVVEAMKDLGIKVLRWPGGNFAGEFNWMDGLLPADMRAPFQSYLGLETQPHTMGYDFSEMNTDDFIALCREIGAEPFITINPCWNTPDENAAWVEYCNGDVSTPYGKLRANRGHQEPYNVQFWSLGNEFGYGHMEGDNTPAGYCQIALENGKKMLEASPGLSLCSSGPYPNKEWAEFSAKPLAGISQMISQHYYGYDPHYTDLSTVEEEYNRCMASVSRMRELIHQSRQWLEPSIRISMDEWNVWYAWYRPSSVTDGIYAALVLHMLMEEAEKSGIALACHFQAINEGMLCVKPDHVSLTAQGQVFSWMNRWHMGNRLCSASQEAVITVDREGRVSATVVNAAFHRKKPVDFSSFGPCSEAMLFSSDTVLPPSSFTPSNVLDQAAGGTLQMPPHSVLFLRF</sequence>
<evidence type="ECO:0000313" key="4">
    <source>
        <dbReference type="Proteomes" id="UP001199424"/>
    </source>
</evidence>
<dbReference type="Gene3D" id="3.20.20.80">
    <property type="entry name" value="Glycosidases"/>
    <property type="match status" value="1"/>
</dbReference>
<dbReference type="InterPro" id="IPR017853">
    <property type="entry name" value="GH"/>
</dbReference>
<dbReference type="InterPro" id="IPR001387">
    <property type="entry name" value="Cro/C1-type_HTH"/>
</dbReference>
<protein>
    <submittedName>
        <fullName evidence="3">Helix-turn-helix domain-containing protein</fullName>
    </submittedName>
</protein>
<dbReference type="Proteomes" id="UP001199424">
    <property type="component" value="Unassembled WGS sequence"/>
</dbReference>